<dbReference type="SUPFAM" id="SSF55729">
    <property type="entry name" value="Acyl-CoA N-acyltransferases (Nat)"/>
    <property type="match status" value="1"/>
</dbReference>
<organism evidence="5 6">
    <name type="scientific">Endocarpon pusillum</name>
    <dbReference type="NCBI Taxonomy" id="364733"/>
    <lineage>
        <taxon>Eukaryota</taxon>
        <taxon>Fungi</taxon>
        <taxon>Dikarya</taxon>
        <taxon>Ascomycota</taxon>
        <taxon>Pezizomycotina</taxon>
        <taxon>Eurotiomycetes</taxon>
        <taxon>Chaetothyriomycetidae</taxon>
        <taxon>Verrucariales</taxon>
        <taxon>Verrucariaceae</taxon>
        <taxon>Endocarpon</taxon>
    </lineage>
</organism>
<evidence type="ECO:0000256" key="3">
    <source>
        <dbReference type="SAM" id="MobiDB-lite"/>
    </source>
</evidence>
<accession>A0A8H7ALF1</accession>
<dbReference type="InterPro" id="IPR000182">
    <property type="entry name" value="GNAT_dom"/>
</dbReference>
<feature type="compositionally biased region" description="Low complexity" evidence="3">
    <location>
        <begin position="59"/>
        <end position="70"/>
    </location>
</feature>
<dbReference type="PANTHER" id="PTHR42919">
    <property type="entry name" value="N-ALPHA-ACETYLTRANSFERASE"/>
    <property type="match status" value="1"/>
</dbReference>
<proteinExistence type="predicted"/>
<evidence type="ECO:0000313" key="6">
    <source>
        <dbReference type="Proteomes" id="UP000606974"/>
    </source>
</evidence>
<evidence type="ECO:0000256" key="2">
    <source>
        <dbReference type="ARBA" id="ARBA00023315"/>
    </source>
</evidence>
<keyword evidence="1" id="KW-0808">Transferase</keyword>
<dbReference type="GO" id="GO:0031415">
    <property type="term" value="C:NatA complex"/>
    <property type="evidence" value="ECO:0007669"/>
    <property type="project" value="TreeGrafter"/>
</dbReference>
<evidence type="ECO:0000259" key="4">
    <source>
        <dbReference type="PROSITE" id="PS51186"/>
    </source>
</evidence>
<evidence type="ECO:0000313" key="5">
    <source>
        <dbReference type="EMBL" id="KAF7511320.1"/>
    </source>
</evidence>
<dbReference type="Proteomes" id="UP000606974">
    <property type="component" value="Unassembled WGS sequence"/>
</dbReference>
<sequence>MPQTSLLSFLGSSTTGTPGSLPGLKPRNVPPSRHQDEIRTKGVLLERTTTQQLALQTPTAGTLTTLTNEAGGKRSVNDNEEAKGRQSSETTGTVTNHLPSPASATAFSLPHCPSITIRSIQPDHLPALKRLTSTLLPIKYPDSFYNDAISDPTAAPISRVAVYTPPSSPPSTFPIPIGWIRCSLEPYPQPSSPKRNTSPIYNQIYIKALCLLAPYRHIGVAAALLENILREQDVLRQCHVQVIFAHVWESNEEALEWYEKRGFARDVLVQGYYRKLRPGGAWLVRKEV</sequence>
<dbReference type="Gene3D" id="3.40.630.30">
    <property type="match status" value="1"/>
</dbReference>
<dbReference type="GO" id="GO:0007064">
    <property type="term" value="P:mitotic sister chromatid cohesion"/>
    <property type="evidence" value="ECO:0007669"/>
    <property type="project" value="TreeGrafter"/>
</dbReference>
<dbReference type="EMBL" id="JAACFV010000021">
    <property type="protein sequence ID" value="KAF7511320.1"/>
    <property type="molecule type" value="Genomic_DNA"/>
</dbReference>
<dbReference type="AlphaFoldDB" id="A0A8H7ALF1"/>
<feature type="compositionally biased region" description="Polar residues" evidence="3">
    <location>
        <begin position="87"/>
        <end position="96"/>
    </location>
</feature>
<feature type="compositionally biased region" description="Low complexity" evidence="3">
    <location>
        <begin position="1"/>
        <end position="24"/>
    </location>
</feature>
<dbReference type="Pfam" id="PF00583">
    <property type="entry name" value="Acetyltransf_1"/>
    <property type="match status" value="1"/>
</dbReference>
<comment type="caution">
    <text evidence="5">The sequence shown here is derived from an EMBL/GenBank/DDBJ whole genome shotgun (WGS) entry which is preliminary data.</text>
</comment>
<feature type="region of interest" description="Disordered" evidence="3">
    <location>
        <begin position="59"/>
        <end position="96"/>
    </location>
</feature>
<dbReference type="InterPro" id="IPR051556">
    <property type="entry name" value="N-term/lysine_N-AcTrnsfr"/>
</dbReference>
<gene>
    <name evidence="5" type="ORF">GJ744_004885</name>
</gene>
<dbReference type="GO" id="GO:0016747">
    <property type="term" value="F:acyltransferase activity, transferring groups other than amino-acyl groups"/>
    <property type="evidence" value="ECO:0007669"/>
    <property type="project" value="InterPro"/>
</dbReference>
<dbReference type="PROSITE" id="PS51186">
    <property type="entry name" value="GNAT"/>
    <property type="match status" value="1"/>
</dbReference>
<feature type="compositionally biased region" description="Basic and acidic residues" evidence="3">
    <location>
        <begin position="71"/>
        <end position="86"/>
    </location>
</feature>
<feature type="region of interest" description="Disordered" evidence="3">
    <location>
        <begin position="1"/>
        <end position="39"/>
    </location>
</feature>
<evidence type="ECO:0000256" key="1">
    <source>
        <dbReference type="ARBA" id="ARBA00022679"/>
    </source>
</evidence>
<protein>
    <recommendedName>
        <fullName evidence="4">N-acetyltransferase domain-containing protein</fullName>
    </recommendedName>
</protein>
<dbReference type="OrthoDB" id="47374at2759"/>
<keyword evidence="2" id="KW-0012">Acyltransferase</keyword>
<dbReference type="InterPro" id="IPR016181">
    <property type="entry name" value="Acyl_CoA_acyltransferase"/>
</dbReference>
<name>A0A8H7ALF1_9EURO</name>
<reference evidence="5" key="1">
    <citation type="submission" date="2020-02" db="EMBL/GenBank/DDBJ databases">
        <authorList>
            <person name="Palmer J.M."/>
        </authorList>
    </citation>
    <scope>NUCLEOTIDE SEQUENCE</scope>
    <source>
        <strain evidence="5">EPUS1.4</strain>
        <tissue evidence="5">Thallus</tissue>
    </source>
</reference>
<dbReference type="PANTHER" id="PTHR42919:SF8">
    <property type="entry name" value="N-ALPHA-ACETYLTRANSFERASE 50"/>
    <property type="match status" value="1"/>
</dbReference>
<keyword evidence="6" id="KW-1185">Reference proteome</keyword>
<feature type="domain" description="N-acetyltransferase" evidence="4">
    <location>
        <begin position="115"/>
        <end position="288"/>
    </location>
</feature>